<dbReference type="eggNOG" id="COG5301">
    <property type="taxonomic scope" value="Bacteria"/>
</dbReference>
<evidence type="ECO:0000259" key="1">
    <source>
        <dbReference type="Pfam" id="PF07484"/>
    </source>
</evidence>
<dbReference type="InterPro" id="IPR011083">
    <property type="entry name" value="Phage_tail_collar_dom"/>
</dbReference>
<dbReference type="Gene3D" id="3.90.1340.10">
    <property type="entry name" value="Phage tail collar domain"/>
    <property type="match status" value="1"/>
</dbReference>
<reference evidence="2" key="1">
    <citation type="submission" date="2008-10" db="EMBL/GenBank/DDBJ databases">
        <title>Complete sequence of Desulfovibrio vulgaris str. 'Miyazaki F'.</title>
        <authorList>
            <person name="Lucas S."/>
            <person name="Copeland A."/>
            <person name="Lapidus A."/>
            <person name="Glavina del Rio T."/>
            <person name="Dalin E."/>
            <person name="Tice H."/>
            <person name="Bruce D."/>
            <person name="Goodwin L."/>
            <person name="Pitluck S."/>
            <person name="Sims D."/>
            <person name="Brettin T."/>
            <person name="Detter J.C."/>
            <person name="Han C."/>
            <person name="Larimer F."/>
            <person name="Land M."/>
            <person name="Hauser L."/>
            <person name="Kyrpides N."/>
            <person name="Mikhailova N."/>
            <person name="Hazen T.C."/>
            <person name="Richardson P."/>
        </authorList>
    </citation>
    <scope>NUCLEOTIDE SEQUENCE</scope>
    <source>
        <strain evidence="2">Miyazaki F</strain>
    </source>
</reference>
<feature type="domain" description="Phage tail collar" evidence="1">
    <location>
        <begin position="215"/>
        <end position="267"/>
    </location>
</feature>
<dbReference type="STRING" id="883.DvMF_1062"/>
<gene>
    <name evidence="2" type="ordered locus">DvMF_1062</name>
</gene>
<dbReference type="SUPFAM" id="SSF88874">
    <property type="entry name" value="Receptor-binding domain of short tail fibre protein gp12"/>
    <property type="match status" value="1"/>
</dbReference>
<dbReference type="KEGG" id="dvm:DvMF_1062"/>
<dbReference type="AlphaFoldDB" id="B8DPV9"/>
<evidence type="ECO:0000313" key="2">
    <source>
        <dbReference type="EMBL" id="ACL08016.1"/>
    </source>
</evidence>
<dbReference type="InterPro" id="IPR037053">
    <property type="entry name" value="Phage_tail_collar_dom_sf"/>
</dbReference>
<name>B8DPV9_NITV9</name>
<sequence>MTIVSTNTVELYTGNGTQTEWPVTFPFLRPEDVRAVVSGTGGDRVLAYGTDYVAAALPGGGGSVTTAPGAPGMVHAGEHLTLWLDQPFTQEMDLRNTGVLDAEMLERGFDRLTLMAQQLREEVGRCVKVPMTDQSTRPDALLEGITANVGRAELAALDAQDRAASATASAVRAESSVSGLDAALTGVHQLREEVLQTVADARQDVLACAAFVPIGAILDFPVNTVPTGFLVCAGQVVTRTAYPDLVTYLTGGTVAVNATLPDLRGEFRRGADLGRGVDAGRVVGSAQGDAIRNITGSLYNYIQNNASQENGALRTQVASTLNSPFGAGTIMSWSTLSIDASRQVPTASENRPRNIAVVPCIKAYHAPMSAAPVDLADALDRLDDLAAIVSPNVGKFCTMKCVGGGQTIPVAGAVTVAAQGGQAVAAGESWTGPSDGSLSITIPSDGLYEIRGTFTGMAAASGHFSGFITVNSALVLHSYCYAYVYSWTTGCPECTMSLKTGDVIRMQASTGVALTSGGTGTVTLTARRVR</sequence>
<dbReference type="Pfam" id="PF07484">
    <property type="entry name" value="Collar"/>
    <property type="match status" value="1"/>
</dbReference>
<dbReference type="HOGENOM" id="CLU_513634_0_0_7"/>
<organism evidence="2">
    <name type="scientific">Nitratidesulfovibrio vulgaris (strain DSM 19637 / Miyazaki F)</name>
    <name type="common">Desulfovibrio vulgaris</name>
    <dbReference type="NCBI Taxonomy" id="883"/>
    <lineage>
        <taxon>Bacteria</taxon>
        <taxon>Pseudomonadati</taxon>
        <taxon>Thermodesulfobacteriota</taxon>
        <taxon>Desulfovibrionia</taxon>
        <taxon>Desulfovibrionales</taxon>
        <taxon>Desulfovibrionaceae</taxon>
        <taxon>Nitratidesulfovibrio</taxon>
    </lineage>
</organism>
<dbReference type="EMBL" id="CP001197">
    <property type="protein sequence ID" value="ACL08016.1"/>
    <property type="molecule type" value="Genomic_DNA"/>
</dbReference>
<accession>B8DPV9</accession>
<proteinExistence type="predicted"/>
<protein>
    <submittedName>
        <fullName evidence="2">Tail Collar domain protein</fullName>
    </submittedName>
</protein>
<dbReference type="OrthoDB" id="5365411at2"/>